<evidence type="ECO:0000313" key="3">
    <source>
        <dbReference type="Proteomes" id="UP000000269"/>
    </source>
</evidence>
<dbReference type="KEGG" id="aoe:Clos_0609"/>
<dbReference type="STRING" id="350688.Clos_0609"/>
<dbReference type="Proteomes" id="UP000000269">
    <property type="component" value="Chromosome"/>
</dbReference>
<dbReference type="AlphaFoldDB" id="A8MM02"/>
<keyword evidence="3" id="KW-1185">Reference proteome</keyword>
<dbReference type="eggNOG" id="ENOG50326J3">
    <property type="taxonomic scope" value="Bacteria"/>
</dbReference>
<organism evidence="2 3">
    <name type="scientific">Alkaliphilus oremlandii (strain OhILAs)</name>
    <name type="common">Clostridium oremlandii (strain OhILAs)</name>
    <dbReference type="NCBI Taxonomy" id="350688"/>
    <lineage>
        <taxon>Bacteria</taxon>
        <taxon>Bacillati</taxon>
        <taxon>Bacillota</taxon>
        <taxon>Clostridia</taxon>
        <taxon>Peptostreptococcales</taxon>
        <taxon>Natronincolaceae</taxon>
        <taxon>Alkaliphilus</taxon>
    </lineage>
</organism>
<dbReference type="EMBL" id="CP000853">
    <property type="protein sequence ID" value="ABW18169.1"/>
    <property type="molecule type" value="Genomic_DNA"/>
</dbReference>
<dbReference type="Pfam" id="PF13799">
    <property type="entry name" value="DUF4183"/>
    <property type="match status" value="1"/>
</dbReference>
<proteinExistence type="predicted"/>
<sequence>MATKLFKLVVDAVTTTDTDIHPEVENYFYELSETERSGSTVTIPSTLFTDSEGTAVTGNLTTAAANNGYYLLFINGVLQQSSLYTVSVDGSEVVITNADSILVGTPITLVVNNFVPDSDSTTTVTT</sequence>
<evidence type="ECO:0000259" key="1">
    <source>
        <dbReference type="Pfam" id="PF13799"/>
    </source>
</evidence>
<gene>
    <name evidence="2" type="ordered locus">Clos_0609</name>
</gene>
<name>A8MM02_ALKOO</name>
<dbReference type="OrthoDB" id="2623159at2"/>
<feature type="domain" description="DUF4183" evidence="1">
    <location>
        <begin position="36"/>
        <end position="110"/>
    </location>
</feature>
<dbReference type="HOGENOM" id="CLU_154563_1_0_9"/>
<protein>
    <recommendedName>
        <fullName evidence="1">DUF4183 domain-containing protein</fullName>
    </recommendedName>
</protein>
<accession>A8MM02</accession>
<dbReference type="InterPro" id="IPR025237">
    <property type="entry name" value="DUF4183"/>
</dbReference>
<dbReference type="RefSeq" id="WP_012158483.1">
    <property type="nucleotide sequence ID" value="NC_009922.1"/>
</dbReference>
<reference evidence="3" key="1">
    <citation type="submission" date="2007-10" db="EMBL/GenBank/DDBJ databases">
        <title>Complete genome of Alkaliphilus oremlandii OhILAs.</title>
        <authorList>
            <person name="Copeland A."/>
            <person name="Lucas S."/>
            <person name="Lapidus A."/>
            <person name="Barry K."/>
            <person name="Detter J.C."/>
            <person name="Glavina del Rio T."/>
            <person name="Hammon N."/>
            <person name="Israni S."/>
            <person name="Dalin E."/>
            <person name="Tice H."/>
            <person name="Pitluck S."/>
            <person name="Chain P."/>
            <person name="Malfatti S."/>
            <person name="Shin M."/>
            <person name="Vergez L."/>
            <person name="Schmutz J."/>
            <person name="Larimer F."/>
            <person name="Land M."/>
            <person name="Hauser L."/>
            <person name="Kyrpides N."/>
            <person name="Mikhailova N."/>
            <person name="Stolz J.F."/>
            <person name="Dawson A."/>
            <person name="Fisher E."/>
            <person name="Crable B."/>
            <person name="Perera E."/>
            <person name="Lisak J."/>
            <person name="Ranganathan M."/>
            <person name="Basu P."/>
            <person name="Richardson P."/>
        </authorList>
    </citation>
    <scope>NUCLEOTIDE SEQUENCE [LARGE SCALE GENOMIC DNA]</scope>
    <source>
        <strain evidence="3">OhILAs</strain>
    </source>
</reference>
<evidence type="ECO:0000313" key="2">
    <source>
        <dbReference type="EMBL" id="ABW18169.1"/>
    </source>
</evidence>